<feature type="domain" description="HTH araC/xylS-type" evidence="4">
    <location>
        <begin position="170"/>
        <end position="268"/>
    </location>
</feature>
<keyword evidence="6" id="KW-1185">Reference proteome</keyword>
<protein>
    <submittedName>
        <fullName evidence="5">Helix-turn-helix transcriptional regulator</fullName>
    </submittedName>
</protein>
<dbReference type="RefSeq" id="WP_264510591.1">
    <property type="nucleotide sequence ID" value="NZ_JAPDDR010000001.1"/>
</dbReference>
<accession>A0ABT3FXJ9</accession>
<evidence type="ECO:0000256" key="3">
    <source>
        <dbReference type="ARBA" id="ARBA00023163"/>
    </source>
</evidence>
<evidence type="ECO:0000313" key="6">
    <source>
        <dbReference type="Proteomes" id="UP001165653"/>
    </source>
</evidence>
<proteinExistence type="predicted"/>
<dbReference type="InterPro" id="IPR020449">
    <property type="entry name" value="Tscrpt_reg_AraC-type_HTH"/>
</dbReference>
<gene>
    <name evidence="5" type="ORF">OJ996_01895</name>
</gene>
<dbReference type="PRINTS" id="PR00032">
    <property type="entry name" value="HTHARAC"/>
</dbReference>
<keyword evidence="1" id="KW-0805">Transcription regulation</keyword>
<evidence type="ECO:0000256" key="2">
    <source>
        <dbReference type="ARBA" id="ARBA00023125"/>
    </source>
</evidence>
<keyword evidence="3" id="KW-0804">Transcription</keyword>
<dbReference type="PROSITE" id="PS00041">
    <property type="entry name" value="HTH_ARAC_FAMILY_1"/>
    <property type="match status" value="1"/>
</dbReference>
<dbReference type="PANTHER" id="PTHR43280">
    <property type="entry name" value="ARAC-FAMILY TRANSCRIPTIONAL REGULATOR"/>
    <property type="match status" value="1"/>
</dbReference>
<evidence type="ECO:0000259" key="4">
    <source>
        <dbReference type="PROSITE" id="PS01124"/>
    </source>
</evidence>
<dbReference type="Proteomes" id="UP001165653">
    <property type="component" value="Unassembled WGS sequence"/>
</dbReference>
<comment type="caution">
    <text evidence="5">The sequence shown here is derived from an EMBL/GenBank/DDBJ whole genome shotgun (WGS) entry which is preliminary data.</text>
</comment>
<dbReference type="EMBL" id="JAPDDR010000001">
    <property type="protein sequence ID" value="MCW1912306.1"/>
    <property type="molecule type" value="Genomic_DNA"/>
</dbReference>
<dbReference type="SMART" id="SM00342">
    <property type="entry name" value="HTH_ARAC"/>
    <property type="match status" value="1"/>
</dbReference>
<organism evidence="5 6">
    <name type="scientific">Luteolibacter rhizosphaerae</name>
    <dbReference type="NCBI Taxonomy" id="2989719"/>
    <lineage>
        <taxon>Bacteria</taxon>
        <taxon>Pseudomonadati</taxon>
        <taxon>Verrucomicrobiota</taxon>
        <taxon>Verrucomicrobiia</taxon>
        <taxon>Verrucomicrobiales</taxon>
        <taxon>Verrucomicrobiaceae</taxon>
        <taxon>Luteolibacter</taxon>
    </lineage>
</organism>
<reference evidence="5" key="1">
    <citation type="submission" date="2022-10" db="EMBL/GenBank/DDBJ databases">
        <title>Luteolibacter sp. GHJ8, whole genome shotgun sequencing project.</title>
        <authorList>
            <person name="Zhao G."/>
            <person name="Shen L."/>
        </authorList>
    </citation>
    <scope>NUCLEOTIDE SEQUENCE</scope>
    <source>
        <strain evidence="5">GHJ8</strain>
    </source>
</reference>
<keyword evidence="2" id="KW-0238">DNA-binding</keyword>
<dbReference type="PROSITE" id="PS01124">
    <property type="entry name" value="HTH_ARAC_FAMILY_2"/>
    <property type="match status" value="1"/>
</dbReference>
<dbReference type="Gene3D" id="1.10.10.60">
    <property type="entry name" value="Homeodomain-like"/>
    <property type="match status" value="1"/>
</dbReference>
<evidence type="ECO:0000256" key="1">
    <source>
        <dbReference type="ARBA" id="ARBA00023015"/>
    </source>
</evidence>
<sequence length="389" mass="42464">MSNSADHDILTVLDAAGPQWAELQAWKAVPVEPAANGAITLNGPAFVYRWENGLGPVKISFWPDQEGRIPNGPGHLLAIEPGLGTIRLKLPGREPMVVGAVDPVIYQQIGELTGEAQSAFQGQSGERWSRDLVIVAAAMRLAALTREAAAAAAGPDRGTKRSPRKDQLVTQLHEWLRPNLEKSVKLGDAAKRFGKSPRQLIRILKETTGAGFAEHLTMHRLTLARALLMRSGQSVMDVARASGFNSREQFIRSFNKAFGWTPLQFRKAWNQAALSDAELAQLCQVSERSPVEWLAVGAVAASPDEDHEGEPHTVVVANALHEIVELFWVTPQGKRARIDVLERGGMVFVNRDNGGSCWIVRSPGSGRERYFRTPDDHALAVITAATMES</sequence>
<name>A0ABT3FXJ9_9BACT</name>
<dbReference type="InterPro" id="IPR009057">
    <property type="entry name" value="Homeodomain-like_sf"/>
</dbReference>
<dbReference type="InterPro" id="IPR018060">
    <property type="entry name" value="HTH_AraC"/>
</dbReference>
<dbReference type="SUPFAM" id="SSF46689">
    <property type="entry name" value="Homeodomain-like"/>
    <property type="match status" value="1"/>
</dbReference>
<dbReference type="InterPro" id="IPR018062">
    <property type="entry name" value="HTH_AraC-typ_CS"/>
</dbReference>
<dbReference type="PANTHER" id="PTHR43280:SF2">
    <property type="entry name" value="HTH-TYPE TRANSCRIPTIONAL REGULATOR EXSA"/>
    <property type="match status" value="1"/>
</dbReference>
<dbReference type="Pfam" id="PF12833">
    <property type="entry name" value="HTH_18"/>
    <property type="match status" value="1"/>
</dbReference>
<evidence type="ECO:0000313" key="5">
    <source>
        <dbReference type="EMBL" id="MCW1912306.1"/>
    </source>
</evidence>